<keyword evidence="2" id="KW-1185">Reference proteome</keyword>
<reference evidence="1" key="2">
    <citation type="submission" date="2023-01" db="EMBL/GenBank/DDBJ databases">
        <title>Draft genome sequence of Sulfitobacter pacificus strain NBRC 109915.</title>
        <authorList>
            <person name="Sun Q."/>
            <person name="Mori K."/>
        </authorList>
    </citation>
    <scope>NUCLEOTIDE SEQUENCE</scope>
    <source>
        <strain evidence="1">NBRC 109915</strain>
    </source>
</reference>
<accession>A0ABQ5VPN2</accession>
<protein>
    <submittedName>
        <fullName evidence="1">Uncharacterized protein</fullName>
    </submittedName>
</protein>
<name>A0ABQ5VPN2_9RHOB</name>
<reference evidence="1" key="1">
    <citation type="journal article" date="2014" name="Int. J. Syst. Evol. Microbiol.">
        <title>Complete genome of a new Firmicutes species belonging to the dominant human colonic microbiota ('Ruminococcus bicirculans') reveals two chromosomes and a selective capacity to utilize plant glucans.</title>
        <authorList>
            <consortium name="NISC Comparative Sequencing Program"/>
            <person name="Wegmann U."/>
            <person name="Louis P."/>
            <person name="Goesmann A."/>
            <person name="Henrissat B."/>
            <person name="Duncan S.H."/>
            <person name="Flint H.J."/>
        </authorList>
    </citation>
    <scope>NUCLEOTIDE SEQUENCE</scope>
    <source>
        <strain evidence="1">NBRC 109915</strain>
    </source>
</reference>
<dbReference type="EMBL" id="BSNL01000006">
    <property type="protein sequence ID" value="GLQ28999.1"/>
    <property type="molecule type" value="Genomic_DNA"/>
</dbReference>
<sequence length="86" mass="8964">MPAMGVAVGNEGVESGDAAGEFQLHIEPKRRDAACHYELALRGIGNWGIAKDGTAKGVILRSDKCGFLNGVEVECGGHRNSPGRAS</sequence>
<evidence type="ECO:0000313" key="2">
    <source>
        <dbReference type="Proteomes" id="UP001161388"/>
    </source>
</evidence>
<organism evidence="1 2">
    <name type="scientific">Sulfitobacter pacificus</name>
    <dbReference type="NCBI Taxonomy" id="1499314"/>
    <lineage>
        <taxon>Bacteria</taxon>
        <taxon>Pseudomonadati</taxon>
        <taxon>Pseudomonadota</taxon>
        <taxon>Alphaproteobacteria</taxon>
        <taxon>Rhodobacterales</taxon>
        <taxon>Roseobacteraceae</taxon>
        <taxon>Sulfitobacter</taxon>
    </lineage>
</organism>
<gene>
    <name evidence="1" type="ORF">GCM10007927_38020</name>
</gene>
<dbReference type="Proteomes" id="UP001161388">
    <property type="component" value="Unassembled WGS sequence"/>
</dbReference>
<proteinExistence type="predicted"/>
<evidence type="ECO:0000313" key="1">
    <source>
        <dbReference type="EMBL" id="GLQ28999.1"/>
    </source>
</evidence>
<comment type="caution">
    <text evidence="1">The sequence shown here is derived from an EMBL/GenBank/DDBJ whole genome shotgun (WGS) entry which is preliminary data.</text>
</comment>